<proteinExistence type="predicted"/>
<evidence type="ECO:0000313" key="3">
    <source>
        <dbReference type="Proteomes" id="UP000476064"/>
    </source>
</evidence>
<organism evidence="2 3">
    <name type="scientific">Paenibacillus lycopersici</name>
    <dbReference type="NCBI Taxonomy" id="2704462"/>
    <lineage>
        <taxon>Bacteria</taxon>
        <taxon>Bacillati</taxon>
        <taxon>Bacillota</taxon>
        <taxon>Bacilli</taxon>
        <taxon>Bacillales</taxon>
        <taxon>Paenibacillaceae</taxon>
        <taxon>Paenibacillus</taxon>
    </lineage>
</organism>
<name>A0A6C0FUF4_9BACL</name>
<dbReference type="KEGG" id="plyc:GXP70_13070"/>
<keyword evidence="1" id="KW-0812">Transmembrane</keyword>
<dbReference type="Pfam" id="PF06961">
    <property type="entry name" value="DUF1294"/>
    <property type="match status" value="1"/>
</dbReference>
<dbReference type="RefSeq" id="WP_162357226.1">
    <property type="nucleotide sequence ID" value="NZ_CP048209.1"/>
</dbReference>
<keyword evidence="1" id="KW-0472">Membrane</keyword>
<gene>
    <name evidence="2" type="ORF">GXP70_13070</name>
</gene>
<keyword evidence="1" id="KW-1133">Transmembrane helix</keyword>
<dbReference type="EMBL" id="CP048209">
    <property type="protein sequence ID" value="QHT60786.1"/>
    <property type="molecule type" value="Genomic_DNA"/>
</dbReference>
<reference evidence="2 3" key="1">
    <citation type="submission" date="2020-01" db="EMBL/GenBank/DDBJ databases">
        <title>Paenibacillus sp. nov., isolated from tomato rhizosphere.</title>
        <authorList>
            <person name="Weon H.-Y."/>
            <person name="Lee S.A."/>
        </authorList>
    </citation>
    <scope>NUCLEOTIDE SEQUENCE [LARGE SCALE GENOMIC DNA]</scope>
    <source>
        <strain evidence="2 3">12200R-189</strain>
    </source>
</reference>
<protein>
    <submittedName>
        <fullName evidence="2">DUF1294 domain-containing protein</fullName>
    </submittedName>
</protein>
<sequence>MSSIEKLVLIYLIVINLVAWALMRIDKIRAVKDRRHRIPERRLLWTSALGGALGAFIAMRMFHHKTKHPAFAAGIPVMLLAHIAIMVWLEYK</sequence>
<dbReference type="InterPro" id="IPR010718">
    <property type="entry name" value="DUF1294"/>
</dbReference>
<keyword evidence="3" id="KW-1185">Reference proteome</keyword>
<evidence type="ECO:0000313" key="2">
    <source>
        <dbReference type="EMBL" id="QHT60786.1"/>
    </source>
</evidence>
<feature type="transmembrane region" description="Helical" evidence="1">
    <location>
        <begin position="6"/>
        <end position="23"/>
    </location>
</feature>
<evidence type="ECO:0000256" key="1">
    <source>
        <dbReference type="SAM" id="Phobius"/>
    </source>
</evidence>
<dbReference type="Proteomes" id="UP000476064">
    <property type="component" value="Chromosome"/>
</dbReference>
<feature type="transmembrane region" description="Helical" evidence="1">
    <location>
        <begin position="69"/>
        <end position="89"/>
    </location>
</feature>
<dbReference type="AlphaFoldDB" id="A0A6C0FUF4"/>
<feature type="transmembrane region" description="Helical" evidence="1">
    <location>
        <begin position="43"/>
        <end position="63"/>
    </location>
</feature>
<accession>A0A6C0FUF4</accession>